<dbReference type="EMBL" id="JAGSOV010000070">
    <property type="protein sequence ID" value="MCO1659751.1"/>
    <property type="molecule type" value="Genomic_DNA"/>
</dbReference>
<accession>A0ABT1A9X4</accession>
<keyword evidence="3" id="KW-1185">Reference proteome</keyword>
<organism evidence="2 3">
    <name type="scientific">Pseudonocardia humida</name>
    <dbReference type="NCBI Taxonomy" id="2800819"/>
    <lineage>
        <taxon>Bacteria</taxon>
        <taxon>Bacillati</taxon>
        <taxon>Actinomycetota</taxon>
        <taxon>Actinomycetes</taxon>
        <taxon>Pseudonocardiales</taxon>
        <taxon>Pseudonocardiaceae</taxon>
        <taxon>Pseudonocardia</taxon>
    </lineage>
</organism>
<comment type="caution">
    <text evidence="2">The sequence shown here is derived from an EMBL/GenBank/DDBJ whole genome shotgun (WGS) entry which is preliminary data.</text>
</comment>
<dbReference type="Proteomes" id="UP001165283">
    <property type="component" value="Unassembled WGS sequence"/>
</dbReference>
<name>A0ABT1A9X4_9PSEU</name>
<protein>
    <submittedName>
        <fullName evidence="2">Uncharacterized protein</fullName>
    </submittedName>
</protein>
<feature type="compositionally biased region" description="Basic residues" evidence="1">
    <location>
        <begin position="57"/>
        <end position="74"/>
    </location>
</feature>
<evidence type="ECO:0000313" key="2">
    <source>
        <dbReference type="EMBL" id="MCO1659751.1"/>
    </source>
</evidence>
<evidence type="ECO:0000313" key="3">
    <source>
        <dbReference type="Proteomes" id="UP001165283"/>
    </source>
</evidence>
<gene>
    <name evidence="2" type="ORF">KDL28_32245</name>
</gene>
<feature type="region of interest" description="Disordered" evidence="1">
    <location>
        <begin position="51"/>
        <end position="81"/>
    </location>
</feature>
<reference evidence="2" key="1">
    <citation type="submission" date="2021-04" db="EMBL/GenBank/DDBJ databases">
        <title>Pseudonocardia sp. nov., isolated from sandy soil of mangrove forest.</title>
        <authorList>
            <person name="Zan Z."/>
            <person name="Huang R."/>
            <person name="Liu W."/>
        </authorList>
    </citation>
    <scope>NUCLEOTIDE SEQUENCE</scope>
    <source>
        <strain evidence="2">S2-4</strain>
    </source>
</reference>
<evidence type="ECO:0000256" key="1">
    <source>
        <dbReference type="SAM" id="MobiDB-lite"/>
    </source>
</evidence>
<proteinExistence type="predicted"/>
<dbReference type="RefSeq" id="WP_252444721.1">
    <property type="nucleotide sequence ID" value="NZ_JAGSOV010000070.1"/>
</dbReference>
<sequence length="81" mass="8636">MAGLTYDPDMGGGCTVIETDRDGAQLNEYVGIAGTSTDCGAASRLEHLADLRGGQHPGRRGQPARRRPVPRHRIGTTYRSG</sequence>